<dbReference type="Pfam" id="PF02485">
    <property type="entry name" value="Branch"/>
    <property type="match status" value="1"/>
</dbReference>
<evidence type="ECO:0000256" key="9">
    <source>
        <dbReference type="ARBA" id="ARBA00023034"/>
    </source>
</evidence>
<evidence type="ECO:0000256" key="12">
    <source>
        <dbReference type="ARBA" id="ARBA00023180"/>
    </source>
</evidence>
<keyword evidence="7" id="KW-0808">Transferase</keyword>
<name>F0ZD85_DICPU</name>
<dbReference type="VEuPathDB" id="AmoebaDB:DICPUDRAFT_149262"/>
<dbReference type="OrthoDB" id="20316at2759"/>
<keyword evidence="15" id="KW-1185">Reference proteome</keyword>
<dbReference type="EMBL" id="GL870984">
    <property type="protein sequence ID" value="EGC38092.1"/>
    <property type="molecule type" value="Genomic_DNA"/>
</dbReference>
<dbReference type="UniPathway" id="UPA00756"/>
<evidence type="ECO:0000256" key="13">
    <source>
        <dbReference type="ARBA" id="ARBA00047847"/>
    </source>
</evidence>
<evidence type="ECO:0000256" key="5">
    <source>
        <dbReference type="ARBA" id="ARBA00011972"/>
    </source>
</evidence>
<dbReference type="GO" id="GO:0050650">
    <property type="term" value="P:chondroitin sulfate proteoglycan biosynthetic process"/>
    <property type="evidence" value="ECO:0000318"/>
    <property type="project" value="GO_Central"/>
</dbReference>
<accession>F0ZD85</accession>
<dbReference type="EC" id="2.4.2.26" evidence="5"/>
<dbReference type="eggNOG" id="KOG0799">
    <property type="taxonomic scope" value="Eukaryota"/>
</dbReference>
<dbReference type="OMA" id="QWSHIIN"/>
<dbReference type="PANTHER" id="PTHR46025">
    <property type="entry name" value="XYLOSYLTRANSFERASE OXT"/>
    <property type="match status" value="1"/>
</dbReference>
<dbReference type="AlphaFoldDB" id="F0ZD85"/>
<evidence type="ECO:0000256" key="11">
    <source>
        <dbReference type="ARBA" id="ARBA00023157"/>
    </source>
</evidence>
<keyword evidence="10" id="KW-0472">Membrane</keyword>
<evidence type="ECO:0000256" key="4">
    <source>
        <dbReference type="ARBA" id="ARBA00010195"/>
    </source>
</evidence>
<evidence type="ECO:0000313" key="14">
    <source>
        <dbReference type="EMBL" id="EGC38092.1"/>
    </source>
</evidence>
<keyword evidence="9" id="KW-0333">Golgi apparatus</keyword>
<evidence type="ECO:0000313" key="15">
    <source>
        <dbReference type="Proteomes" id="UP000001064"/>
    </source>
</evidence>
<dbReference type="FunCoup" id="F0ZD85">
    <property type="interactions" value="1"/>
</dbReference>
<dbReference type="GeneID" id="10502740"/>
<evidence type="ECO:0000256" key="6">
    <source>
        <dbReference type="ARBA" id="ARBA00022676"/>
    </source>
</evidence>
<comment type="similarity">
    <text evidence="4">Belongs to the glycosyltransferase 14 family. XylT subfamily.</text>
</comment>
<evidence type="ECO:0000256" key="7">
    <source>
        <dbReference type="ARBA" id="ARBA00022679"/>
    </source>
</evidence>
<sequence>MVLSLTGYYDFNISVNRNNESDLKLFFINNLGIEKEFKINYYKDILILKEKFINKIIKPIIYKYFKNNKHSLNRVIKENSGFFGQELNILFGIILQEFGLENLNLVKKCFINKNDISFHISLKVLINFKEYTIDCSKEITYDVSFYQGVLDEKEIENISILGKNELDVSIEDIIKNISNFKNENQSKNCEIKSSVEKCADAIVKDVPFGDICCWQKYRTDSNLTEMKITNNKYQTDNDKLEDILKTYGPWRETDTELLNILFEKDINNHYVLKYKDYVDLNINSYPYLCNQTENTNPIAFTILIHKIDIEAIKTLFNIYYKPFHYYVLHVDKCIKDENQINNLKNILKVFEINHKLKNRKYENLPSNILIMEERFLGTWGSITLVYMELASYGKLFDMVHERTMVTNKYSQWSHVINLSLNDMPTIPISNLTRLLCENYKTNYLEELSLKETIRYHKTHLEFSKDILHFEPMPIPDDIFELYQCGKHGIMNYYNRNGISDGTQWHILTSTYANYLIGNIKSIEKLFSFKFIDIPDEIFFQSSKVFYPQLEKEIWTKDCHRLTMWLNNPFRDDKYRYGVFINDLDTLKEGTFFVRKVYTEEVRNAIIEKFNLLEK</sequence>
<dbReference type="InterPro" id="IPR043538">
    <property type="entry name" value="XYLT"/>
</dbReference>
<dbReference type="GO" id="GO:0046872">
    <property type="term" value="F:metal ion binding"/>
    <property type="evidence" value="ECO:0007669"/>
    <property type="project" value="UniProtKB-KW"/>
</dbReference>
<evidence type="ECO:0000256" key="8">
    <source>
        <dbReference type="ARBA" id="ARBA00022723"/>
    </source>
</evidence>
<dbReference type="PANTHER" id="PTHR46025:SF4">
    <property type="entry name" value="PROTEIN XYLOSYLTRANSFERASE"/>
    <property type="match status" value="1"/>
</dbReference>
<keyword evidence="12" id="KW-0325">Glycoprotein</keyword>
<keyword evidence="6" id="KW-0328">Glycosyltransferase</keyword>
<comment type="catalytic activity">
    <reaction evidence="13">
        <text>UDP-alpha-D-xylose + L-seryl-[protein] = 3-O-(beta-D-xylosyl)-L-seryl-[protein] + UDP + H(+)</text>
        <dbReference type="Rhea" id="RHEA:50192"/>
        <dbReference type="Rhea" id="RHEA-COMP:9863"/>
        <dbReference type="Rhea" id="RHEA-COMP:12567"/>
        <dbReference type="ChEBI" id="CHEBI:15378"/>
        <dbReference type="ChEBI" id="CHEBI:29999"/>
        <dbReference type="ChEBI" id="CHEBI:57632"/>
        <dbReference type="ChEBI" id="CHEBI:58223"/>
        <dbReference type="ChEBI" id="CHEBI:132085"/>
        <dbReference type="EC" id="2.4.2.26"/>
    </reaction>
</comment>
<dbReference type="KEGG" id="dpp:DICPUDRAFT_149262"/>
<dbReference type="GO" id="GO:0030158">
    <property type="term" value="F:protein xylosyltransferase activity"/>
    <property type="evidence" value="ECO:0000318"/>
    <property type="project" value="GO_Central"/>
</dbReference>
<organism evidence="14 15">
    <name type="scientific">Dictyostelium purpureum</name>
    <name type="common">Slime mold</name>
    <dbReference type="NCBI Taxonomy" id="5786"/>
    <lineage>
        <taxon>Eukaryota</taxon>
        <taxon>Amoebozoa</taxon>
        <taxon>Evosea</taxon>
        <taxon>Eumycetozoa</taxon>
        <taxon>Dictyostelia</taxon>
        <taxon>Dictyosteliales</taxon>
        <taxon>Dictyosteliaceae</taxon>
        <taxon>Dictyostelium</taxon>
    </lineage>
</organism>
<dbReference type="Proteomes" id="UP000001064">
    <property type="component" value="Unassembled WGS sequence"/>
</dbReference>
<keyword evidence="11" id="KW-1015">Disulfide bond</keyword>
<dbReference type="RefSeq" id="XP_003285399.1">
    <property type="nucleotide sequence ID" value="XM_003285351.1"/>
</dbReference>
<comment type="pathway">
    <text evidence="2">Glycan metabolism; chondroitin sulfate biosynthesis.</text>
</comment>
<keyword evidence="8" id="KW-0479">Metal-binding</keyword>
<dbReference type="GO" id="GO:0015012">
    <property type="term" value="P:heparan sulfate proteoglycan biosynthetic process"/>
    <property type="evidence" value="ECO:0000318"/>
    <property type="project" value="GO_Central"/>
</dbReference>
<evidence type="ECO:0000256" key="10">
    <source>
        <dbReference type="ARBA" id="ARBA00023136"/>
    </source>
</evidence>
<dbReference type="InterPro" id="IPR003406">
    <property type="entry name" value="Glyco_trans_14"/>
</dbReference>
<evidence type="ECO:0000256" key="1">
    <source>
        <dbReference type="ARBA" id="ARBA00004323"/>
    </source>
</evidence>
<evidence type="ECO:0000256" key="2">
    <source>
        <dbReference type="ARBA" id="ARBA00004840"/>
    </source>
</evidence>
<gene>
    <name evidence="14" type="ORF">DICPUDRAFT_149262</name>
</gene>
<comment type="pathway">
    <text evidence="3">Glycan metabolism; heparan sulfate biosynthesis.</text>
</comment>
<dbReference type="GO" id="GO:0000139">
    <property type="term" value="C:Golgi membrane"/>
    <property type="evidence" value="ECO:0007669"/>
    <property type="project" value="UniProtKB-SubCell"/>
</dbReference>
<dbReference type="InParanoid" id="F0ZD85"/>
<reference evidence="15" key="1">
    <citation type="journal article" date="2011" name="Genome Biol.">
        <title>Comparative genomics of the social amoebae Dictyostelium discoideum and Dictyostelium purpureum.</title>
        <authorList>
            <consortium name="US DOE Joint Genome Institute (JGI-PGF)"/>
            <person name="Sucgang R."/>
            <person name="Kuo A."/>
            <person name="Tian X."/>
            <person name="Salerno W."/>
            <person name="Parikh A."/>
            <person name="Feasley C.L."/>
            <person name="Dalin E."/>
            <person name="Tu H."/>
            <person name="Huang E."/>
            <person name="Barry K."/>
            <person name="Lindquist E."/>
            <person name="Shapiro H."/>
            <person name="Bruce D."/>
            <person name="Schmutz J."/>
            <person name="Salamov A."/>
            <person name="Fey P."/>
            <person name="Gaudet P."/>
            <person name="Anjard C."/>
            <person name="Babu M.M."/>
            <person name="Basu S."/>
            <person name="Bushmanova Y."/>
            <person name="van der Wel H."/>
            <person name="Katoh-Kurasawa M."/>
            <person name="Dinh C."/>
            <person name="Coutinho P.M."/>
            <person name="Saito T."/>
            <person name="Elias M."/>
            <person name="Schaap P."/>
            <person name="Kay R.R."/>
            <person name="Henrissat B."/>
            <person name="Eichinger L."/>
            <person name="Rivero F."/>
            <person name="Putnam N.H."/>
            <person name="West C.M."/>
            <person name="Loomis W.F."/>
            <person name="Chisholm R.L."/>
            <person name="Shaulsky G."/>
            <person name="Strassmann J.E."/>
            <person name="Queller D.C."/>
            <person name="Kuspa A."/>
            <person name="Grigoriev I.V."/>
        </authorList>
    </citation>
    <scope>NUCLEOTIDE SEQUENCE [LARGE SCALE GENOMIC DNA]</scope>
    <source>
        <strain evidence="15">QSDP1</strain>
    </source>
</reference>
<evidence type="ECO:0000256" key="3">
    <source>
        <dbReference type="ARBA" id="ARBA00005093"/>
    </source>
</evidence>
<comment type="subcellular location">
    <subcellularLocation>
        <location evidence="1">Golgi apparatus membrane</location>
        <topology evidence="1">Single-pass type II membrane protein</topology>
    </subcellularLocation>
</comment>
<proteinExistence type="inferred from homology"/>
<dbReference type="UniPathway" id="UPA00755"/>
<protein>
    <recommendedName>
        <fullName evidence="5">protein xylosyltransferase</fullName>
        <ecNumber evidence="5">2.4.2.26</ecNumber>
    </recommendedName>
</protein>